<dbReference type="Pfam" id="PF13443">
    <property type="entry name" value="HTH_26"/>
    <property type="match status" value="1"/>
</dbReference>
<evidence type="ECO:0000259" key="1">
    <source>
        <dbReference type="Pfam" id="PF13443"/>
    </source>
</evidence>
<dbReference type="InterPro" id="IPR001387">
    <property type="entry name" value="Cro/C1-type_HTH"/>
</dbReference>
<evidence type="ECO:0000313" key="3">
    <source>
        <dbReference type="Proteomes" id="UP001155587"/>
    </source>
</evidence>
<dbReference type="AlphaFoldDB" id="A0A9X3HX29"/>
<accession>A0A9X3HX29</accession>
<reference evidence="2" key="1">
    <citation type="submission" date="2022-02" db="EMBL/GenBank/DDBJ databases">
        <title>Vibrio sp. nov, a new bacterium isolated from seawater.</title>
        <authorList>
            <person name="Yuan Y."/>
        </authorList>
    </citation>
    <scope>NUCLEOTIDE SEQUENCE</scope>
    <source>
        <strain evidence="2">ZSDZ65</strain>
    </source>
</reference>
<keyword evidence="3" id="KW-1185">Reference proteome</keyword>
<dbReference type="RefSeq" id="WP_265675361.1">
    <property type="nucleotide sequence ID" value="NZ_JAKRRY010000015.1"/>
</dbReference>
<dbReference type="Gene3D" id="1.10.260.40">
    <property type="entry name" value="lambda repressor-like DNA-binding domains"/>
    <property type="match status" value="1"/>
</dbReference>
<feature type="domain" description="HTH cro/C1-type" evidence="1">
    <location>
        <begin position="26"/>
        <end position="84"/>
    </location>
</feature>
<name>A0A9X3HX29_9VIBR</name>
<protein>
    <submittedName>
        <fullName evidence="2">Helix-turn-helix transcriptional regulator</fullName>
    </submittedName>
</protein>
<dbReference type="EMBL" id="JAKRRY010000015">
    <property type="protein sequence ID" value="MCW8346823.1"/>
    <property type="molecule type" value="Genomic_DNA"/>
</dbReference>
<proteinExistence type="predicted"/>
<sequence>MNEFDTRGFEFFGDSEKWFRKQLIERLEVLLAHQSLSKNQLAKLAGLPKTSLYQKMDKNEQSYFTIIELFRIAKSFDISIVQLLPIDDVDRKHPNLVPLPASSLKFLDEMLAAEPSDIELLNKLYKTIKQHRLEAET</sequence>
<evidence type="ECO:0000313" key="2">
    <source>
        <dbReference type="EMBL" id="MCW8346823.1"/>
    </source>
</evidence>
<dbReference type="InterPro" id="IPR010982">
    <property type="entry name" value="Lambda_DNA-bd_dom_sf"/>
</dbReference>
<comment type="caution">
    <text evidence="2">The sequence shown here is derived from an EMBL/GenBank/DDBJ whole genome shotgun (WGS) entry which is preliminary data.</text>
</comment>
<dbReference type="Proteomes" id="UP001155587">
    <property type="component" value="Unassembled WGS sequence"/>
</dbReference>
<organism evidence="2 3">
    <name type="scientific">Vibrio qingdaonensis</name>
    <dbReference type="NCBI Taxonomy" id="2829491"/>
    <lineage>
        <taxon>Bacteria</taxon>
        <taxon>Pseudomonadati</taxon>
        <taxon>Pseudomonadota</taxon>
        <taxon>Gammaproteobacteria</taxon>
        <taxon>Vibrionales</taxon>
        <taxon>Vibrionaceae</taxon>
        <taxon>Vibrio</taxon>
    </lineage>
</organism>
<dbReference type="SUPFAM" id="SSF47413">
    <property type="entry name" value="lambda repressor-like DNA-binding domains"/>
    <property type="match status" value="1"/>
</dbReference>
<gene>
    <name evidence="2" type="ORF">MD535_12530</name>
</gene>
<dbReference type="GO" id="GO:0003677">
    <property type="term" value="F:DNA binding"/>
    <property type="evidence" value="ECO:0007669"/>
    <property type="project" value="InterPro"/>
</dbReference>